<name>A0A3D8I1H8_9HELI</name>
<dbReference type="Pfam" id="PF20731">
    <property type="entry name" value="RE_NgoFVII_C"/>
    <property type="match status" value="1"/>
</dbReference>
<dbReference type="GO" id="GO:0004519">
    <property type="term" value="F:endonuclease activity"/>
    <property type="evidence" value="ECO:0007669"/>
    <property type="project" value="UniProtKB-KW"/>
</dbReference>
<reference evidence="2 3" key="1">
    <citation type="submission" date="2018-04" db="EMBL/GenBank/DDBJ databases">
        <title>Novel Campyloabacter and Helicobacter Species and Strains.</title>
        <authorList>
            <person name="Mannion A.J."/>
            <person name="Shen Z."/>
            <person name="Fox J.G."/>
        </authorList>
    </citation>
    <scope>NUCLEOTIDE SEQUENCE [LARGE SCALE GENOMIC DNA]</scope>
    <source>
        <strain evidence="2 3">MIT 98-6070</strain>
    </source>
</reference>
<keyword evidence="3" id="KW-1185">Reference proteome</keyword>
<feature type="domain" description="Restriction endonuclease type II NgoFVII C-terminal B3-like DNA-binding" evidence="1">
    <location>
        <begin position="246"/>
        <end position="351"/>
    </location>
</feature>
<organism evidence="2 3">
    <name type="scientific">Helicobacter marmotae</name>
    <dbReference type="NCBI Taxonomy" id="152490"/>
    <lineage>
        <taxon>Bacteria</taxon>
        <taxon>Pseudomonadati</taxon>
        <taxon>Campylobacterota</taxon>
        <taxon>Epsilonproteobacteria</taxon>
        <taxon>Campylobacterales</taxon>
        <taxon>Helicobacteraceae</taxon>
        <taxon>Helicobacter</taxon>
    </lineage>
</organism>
<dbReference type="AlphaFoldDB" id="A0A3D8I1H8"/>
<dbReference type="InterPro" id="IPR048923">
    <property type="entry name" value="RE_NgoFVII_C"/>
</dbReference>
<evidence type="ECO:0000313" key="3">
    <source>
        <dbReference type="Proteomes" id="UP000256599"/>
    </source>
</evidence>
<protein>
    <submittedName>
        <fullName evidence="2">Restriction endonuclease</fullName>
    </submittedName>
</protein>
<dbReference type="RefSeq" id="WP_104700530.1">
    <property type="nucleotide sequence ID" value="NZ_FZPP01000038.1"/>
</dbReference>
<proteinExistence type="predicted"/>
<dbReference type="OrthoDB" id="1296974at2"/>
<dbReference type="Proteomes" id="UP000256599">
    <property type="component" value="Unassembled WGS sequence"/>
</dbReference>
<keyword evidence="2" id="KW-0255">Endonuclease</keyword>
<keyword evidence="2" id="KW-0540">Nuclease</keyword>
<comment type="caution">
    <text evidence="2">The sequence shown here is derived from an EMBL/GenBank/DDBJ whole genome shotgun (WGS) entry which is preliminary data.</text>
</comment>
<gene>
    <name evidence="2" type="ORF">CQA63_08485</name>
</gene>
<accession>A0A3D8I1H8</accession>
<evidence type="ECO:0000259" key="1">
    <source>
        <dbReference type="Pfam" id="PF20731"/>
    </source>
</evidence>
<sequence length="379" mass="43569">MISFYQLDKDKNLNYVKSLKIISSLSKLFSENSIPFLHYRIMENVFCDSFNAKNLSRSDTAYDAKIKNLGIGLKTFICDKDSSIQKIAEFNKDSGFLKKLKSDEELAITLANLRNERMALANDLYGITESLYHCIARANNKLIFFETDYEKINISNITNIKNTTKSLSFTDGINEYYFNHSKSVLQRKFYIPSQHSSIGINIIENPFEILLLLQNDILQTKNTESKTAGIDYVILPLYSKKDETKLVPEKSGLNQWNAGGRKRSWGELYVPIPIIIHKLCPSFFPAREKPFNLKTPLGENLCVKLCQDNAKALMSNPNTALAKWILQTTLRLKENELVTYERMRALGFDSVIINKENNLEYTIDIMPLNSYEKFIDKIQ</sequence>
<evidence type="ECO:0000313" key="2">
    <source>
        <dbReference type="EMBL" id="RDU58989.1"/>
    </source>
</evidence>
<keyword evidence="2" id="KW-0378">Hydrolase</keyword>
<dbReference type="EMBL" id="NXLR01000022">
    <property type="protein sequence ID" value="RDU58989.1"/>
    <property type="molecule type" value="Genomic_DNA"/>
</dbReference>